<sequence>MKLGRRWLITVIALSLLSFVSIKPTHATPFQPGQIFVAFGGNQIAQISPPYTATDVTYFGAGYSFAMSAVNLQGGGVALDENGYLYVTFGTGSGDRGIVKIAPDGSSVVKSITVGTSPDFRGIAAKDGKVAVATNTGVRIYDSDLNLLQTLSGNYRDVAFDDAGNLYALHQTRVDRYKLVSGAYQSDGTVVSGLGDAVAIAFDGAGNLYVVDRSGQQVRKFVRVGDGFSGPTNITRPEGITVGTLFGIGYEPGINTFFVVNTSSTQTDLLKFSPSDTTMSVVFSSNAITNARWLAVYPTPEPAAAVLLIAGLGWLVRRVRRKA</sequence>
<proteinExistence type="predicted"/>
<dbReference type="InterPro" id="IPR011042">
    <property type="entry name" value="6-blade_b-propeller_TolB-like"/>
</dbReference>
<feature type="chain" id="PRO_5046668801" description="PEP-CTERM protein-sorting domain-containing protein" evidence="2">
    <location>
        <begin position="28"/>
        <end position="323"/>
    </location>
</feature>
<feature type="transmembrane region" description="Helical" evidence="1">
    <location>
        <begin position="293"/>
        <end position="316"/>
    </location>
</feature>
<organism evidence="3 4">
    <name type="scientific">Candidatus Fervidibacter sacchari</name>
    <dbReference type="NCBI Taxonomy" id="1448929"/>
    <lineage>
        <taxon>Bacteria</taxon>
        <taxon>Candidatus Fervidibacterota</taxon>
        <taxon>Candidatus Fervidibacter</taxon>
    </lineage>
</organism>
<evidence type="ECO:0000256" key="2">
    <source>
        <dbReference type="SAM" id="SignalP"/>
    </source>
</evidence>
<dbReference type="Gene3D" id="2.40.10.500">
    <property type="match status" value="1"/>
</dbReference>
<evidence type="ECO:0000313" key="4">
    <source>
        <dbReference type="Proteomes" id="UP001204798"/>
    </source>
</evidence>
<dbReference type="SUPFAM" id="SSF101898">
    <property type="entry name" value="NHL repeat"/>
    <property type="match status" value="1"/>
</dbReference>
<dbReference type="NCBIfam" id="TIGR02595">
    <property type="entry name" value="PEP_CTERM"/>
    <property type="match status" value="1"/>
</dbReference>
<keyword evidence="1" id="KW-1133">Transmembrane helix</keyword>
<keyword evidence="1" id="KW-0472">Membrane</keyword>
<evidence type="ECO:0008006" key="5">
    <source>
        <dbReference type="Google" id="ProtNLM"/>
    </source>
</evidence>
<feature type="signal peptide" evidence="2">
    <location>
        <begin position="1"/>
        <end position="27"/>
    </location>
</feature>
<evidence type="ECO:0000313" key="3">
    <source>
        <dbReference type="EMBL" id="MCS3918528.1"/>
    </source>
</evidence>
<keyword evidence="2" id="KW-0732">Signal</keyword>
<dbReference type="EMBL" id="JANUCP010000002">
    <property type="protein sequence ID" value="MCS3918528.1"/>
    <property type="molecule type" value="Genomic_DNA"/>
</dbReference>
<keyword evidence="4" id="KW-1185">Reference proteome</keyword>
<name>A0ABT2EKQ5_9BACT</name>
<reference evidence="3 4" key="1">
    <citation type="submission" date="2022-08" db="EMBL/GenBank/DDBJ databases">
        <title>Bacterial and archaeal communities from various locations to study Microbial Dark Matter (Phase II).</title>
        <authorList>
            <person name="Stepanauskas R."/>
        </authorList>
    </citation>
    <scope>NUCLEOTIDE SEQUENCE [LARGE SCALE GENOMIC DNA]</scope>
    <source>
        <strain evidence="3 4">PD1</strain>
    </source>
</reference>
<gene>
    <name evidence="3" type="ORF">M2350_000928</name>
</gene>
<comment type="caution">
    <text evidence="3">The sequence shown here is derived from an EMBL/GenBank/DDBJ whole genome shotgun (WGS) entry which is preliminary data.</text>
</comment>
<dbReference type="InterPro" id="IPR013424">
    <property type="entry name" value="Ice-binding_C"/>
</dbReference>
<evidence type="ECO:0000256" key="1">
    <source>
        <dbReference type="SAM" id="Phobius"/>
    </source>
</evidence>
<dbReference type="RefSeq" id="WP_259094452.1">
    <property type="nucleotide sequence ID" value="NZ_CP130454.1"/>
</dbReference>
<protein>
    <recommendedName>
        <fullName evidence="5">PEP-CTERM protein-sorting domain-containing protein</fullName>
    </recommendedName>
</protein>
<accession>A0ABT2EKQ5</accession>
<dbReference type="Proteomes" id="UP001204798">
    <property type="component" value="Unassembled WGS sequence"/>
</dbReference>
<dbReference type="Gene3D" id="2.120.10.30">
    <property type="entry name" value="TolB, C-terminal domain"/>
    <property type="match status" value="1"/>
</dbReference>
<keyword evidence="1" id="KW-0812">Transmembrane</keyword>